<dbReference type="Proteomes" id="UP000013785">
    <property type="component" value="Unassembled WGS sequence"/>
</dbReference>
<dbReference type="Gene3D" id="3.40.50.1820">
    <property type="entry name" value="alpha/beta hydrolase"/>
    <property type="match status" value="1"/>
</dbReference>
<accession>R3TMB8</accession>
<dbReference type="HOGENOM" id="CLU_012494_5_1_9"/>
<feature type="domain" description="BD-FAE-like" evidence="2">
    <location>
        <begin position="26"/>
        <end position="214"/>
    </location>
</feature>
<gene>
    <name evidence="3" type="ORF">UC3_02992</name>
</gene>
<evidence type="ECO:0000313" key="4">
    <source>
        <dbReference type="Proteomes" id="UP000013785"/>
    </source>
</evidence>
<dbReference type="GO" id="GO:0016787">
    <property type="term" value="F:hydrolase activity"/>
    <property type="evidence" value="ECO:0007669"/>
    <property type="project" value="UniProtKB-KW"/>
</dbReference>
<dbReference type="SUPFAM" id="SSF53474">
    <property type="entry name" value="alpha/beta-Hydrolases"/>
    <property type="match status" value="2"/>
</dbReference>
<organism evidence="3 4">
    <name type="scientific">Enterococcus phoeniculicola ATCC BAA-412</name>
    <dbReference type="NCBI Taxonomy" id="1158610"/>
    <lineage>
        <taxon>Bacteria</taxon>
        <taxon>Bacillati</taxon>
        <taxon>Bacillota</taxon>
        <taxon>Bacilli</taxon>
        <taxon>Lactobacillales</taxon>
        <taxon>Enterococcaceae</taxon>
        <taxon>Enterococcus</taxon>
    </lineage>
</organism>
<keyword evidence="4" id="KW-1185">Reference proteome</keyword>
<dbReference type="PATRIC" id="fig|1158610.3.peg.2974"/>
<dbReference type="PANTHER" id="PTHR48081">
    <property type="entry name" value="AB HYDROLASE SUPERFAMILY PROTEIN C4A8.06C"/>
    <property type="match status" value="1"/>
</dbReference>
<evidence type="ECO:0000256" key="1">
    <source>
        <dbReference type="ARBA" id="ARBA00022801"/>
    </source>
</evidence>
<evidence type="ECO:0000259" key="2">
    <source>
        <dbReference type="Pfam" id="PF20434"/>
    </source>
</evidence>
<dbReference type="PANTHER" id="PTHR48081:SF6">
    <property type="entry name" value="PEPTIDASE S9 PROLYL OLIGOPEPTIDASE CATALYTIC DOMAIN-CONTAINING PROTEIN"/>
    <property type="match status" value="1"/>
</dbReference>
<keyword evidence="1" id="KW-0378">Hydrolase</keyword>
<name>R3TMB8_9ENTE</name>
<dbReference type="Pfam" id="PF20434">
    <property type="entry name" value="BD-FAE"/>
    <property type="match status" value="1"/>
</dbReference>
<evidence type="ECO:0000313" key="3">
    <source>
        <dbReference type="EMBL" id="EOL42639.1"/>
    </source>
</evidence>
<dbReference type="EMBL" id="AJAT01000017">
    <property type="protein sequence ID" value="EOL42639.1"/>
    <property type="molecule type" value="Genomic_DNA"/>
</dbReference>
<reference evidence="3 4" key="1">
    <citation type="submission" date="2013-02" db="EMBL/GenBank/DDBJ databases">
        <title>The Genome Sequence of Enterococcus phoeniculicola BAA-412.</title>
        <authorList>
            <consortium name="The Broad Institute Genome Sequencing Platform"/>
            <consortium name="The Broad Institute Genome Sequencing Center for Infectious Disease"/>
            <person name="Earl A.M."/>
            <person name="Gilmore M.S."/>
            <person name="Lebreton F."/>
            <person name="Walker B."/>
            <person name="Young S.K."/>
            <person name="Zeng Q."/>
            <person name="Gargeya S."/>
            <person name="Fitzgerald M."/>
            <person name="Haas B."/>
            <person name="Abouelleil A."/>
            <person name="Alvarado L."/>
            <person name="Arachchi H.M."/>
            <person name="Berlin A.M."/>
            <person name="Chapman S.B."/>
            <person name="Dewar J."/>
            <person name="Goldberg J."/>
            <person name="Griggs A."/>
            <person name="Gujja S."/>
            <person name="Hansen M."/>
            <person name="Howarth C."/>
            <person name="Imamovic A."/>
            <person name="Larimer J."/>
            <person name="McCowan C."/>
            <person name="Murphy C."/>
            <person name="Neiman D."/>
            <person name="Pearson M."/>
            <person name="Priest M."/>
            <person name="Roberts A."/>
            <person name="Saif S."/>
            <person name="Shea T."/>
            <person name="Sisk P."/>
            <person name="Sykes S."/>
            <person name="Wortman J."/>
            <person name="Nusbaum C."/>
            <person name="Birren B."/>
        </authorList>
    </citation>
    <scope>NUCLEOTIDE SEQUENCE [LARGE SCALE GENOMIC DNA]</scope>
    <source>
        <strain evidence="3 4">ATCC BAA-412</strain>
    </source>
</reference>
<sequence>MNYERIPFEGSTAYVDTYFLDNSSEMVEERKRPLVIICPGGGYEMTSDRESEPVAIRMLSLGFHAMVLRYSVAPSRFPESLVQLAKTVKMAREQAEEWGVDTEKIIVAGFSAGGHLAASLGVFWQETFLKEYLEGENTQWQPNALLLNYPVITSGTYAHEGSFRSLLGEEYEEKKDFLSLEKQVSRSTPQTFLWHTLEDGAVPMENSLSFAQSLRANEVSFELHLFPKGGHGLSLGTSETSLSNGYGIQEEITVWPDLFATWVKNNL</sequence>
<dbReference type="STRING" id="154621.RV11_GL002961"/>
<dbReference type="InterPro" id="IPR029058">
    <property type="entry name" value="AB_hydrolase_fold"/>
</dbReference>
<dbReference type="InterPro" id="IPR050300">
    <property type="entry name" value="GDXG_lipolytic_enzyme"/>
</dbReference>
<dbReference type="RefSeq" id="WP_010769626.1">
    <property type="nucleotide sequence ID" value="NZ_ASWE01000001.1"/>
</dbReference>
<dbReference type="InterPro" id="IPR049492">
    <property type="entry name" value="BD-FAE-like_dom"/>
</dbReference>
<protein>
    <recommendedName>
        <fullName evidence="2">BD-FAE-like domain-containing protein</fullName>
    </recommendedName>
</protein>
<proteinExistence type="predicted"/>
<dbReference type="AlphaFoldDB" id="R3TMB8"/>
<dbReference type="eggNOG" id="COG0657">
    <property type="taxonomic scope" value="Bacteria"/>
</dbReference>
<dbReference type="OrthoDB" id="9794725at2"/>
<comment type="caution">
    <text evidence="3">The sequence shown here is derived from an EMBL/GenBank/DDBJ whole genome shotgun (WGS) entry which is preliminary data.</text>
</comment>